<protein>
    <submittedName>
        <fullName evidence="2">Uncharacterized protein</fullName>
    </submittedName>
</protein>
<gene>
    <name evidence="2" type="ORF">TM35_000931040</name>
</gene>
<feature type="compositionally biased region" description="Basic and acidic residues" evidence="1">
    <location>
        <begin position="72"/>
        <end position="95"/>
    </location>
</feature>
<proteinExistence type="predicted"/>
<evidence type="ECO:0000313" key="3">
    <source>
        <dbReference type="Proteomes" id="UP000192257"/>
    </source>
</evidence>
<evidence type="ECO:0000313" key="2">
    <source>
        <dbReference type="EMBL" id="ORC82346.1"/>
    </source>
</evidence>
<dbReference type="RefSeq" id="XP_028877190.1">
    <property type="nucleotide sequence ID" value="XM_029031511.1"/>
</dbReference>
<dbReference type="VEuPathDB" id="TriTrypDB:TM35_000931040"/>
<sequence length="113" mass="12664">MRPQLWAIQKQLGEKQAQPAAALQQLVQREIRAVELLQQIVREQPNASAAEDKYRNDCNALNKTIDLPQSPWKRDKAPTAHQEWPKIRISGDHRAPGCQQGTAAPGQRSGSCF</sequence>
<dbReference type="EMBL" id="NBCO01000093">
    <property type="protein sequence ID" value="ORC82346.1"/>
    <property type="molecule type" value="Genomic_DNA"/>
</dbReference>
<dbReference type="Proteomes" id="UP000192257">
    <property type="component" value="Unassembled WGS sequence"/>
</dbReference>
<dbReference type="GeneID" id="39991291"/>
<dbReference type="AlphaFoldDB" id="A0A1X0NEF8"/>
<accession>A0A1X0NEF8</accession>
<reference evidence="2 3" key="1">
    <citation type="submission" date="2017-03" db="EMBL/GenBank/DDBJ databases">
        <title>An alternative strategy for trypanosome survival in the mammalian bloodstream revealed through genome and transcriptome analysis of the ubiquitous bovine parasite Trypanosoma (Megatrypanum) theileri.</title>
        <authorList>
            <person name="Kelly S."/>
            <person name="Ivens A."/>
            <person name="Mott A."/>
            <person name="O'Neill E."/>
            <person name="Emms D."/>
            <person name="Macleod O."/>
            <person name="Voorheis P."/>
            <person name="Matthews J."/>
            <person name="Matthews K."/>
            <person name="Carrington M."/>
        </authorList>
    </citation>
    <scope>NUCLEOTIDE SEQUENCE [LARGE SCALE GENOMIC DNA]</scope>
    <source>
        <strain evidence="2">Edinburgh</strain>
    </source>
</reference>
<name>A0A1X0NEF8_9TRYP</name>
<feature type="region of interest" description="Disordered" evidence="1">
    <location>
        <begin position="65"/>
        <end position="113"/>
    </location>
</feature>
<evidence type="ECO:0000256" key="1">
    <source>
        <dbReference type="SAM" id="MobiDB-lite"/>
    </source>
</evidence>
<comment type="caution">
    <text evidence="2">The sequence shown here is derived from an EMBL/GenBank/DDBJ whole genome shotgun (WGS) entry which is preliminary data.</text>
</comment>
<keyword evidence="3" id="KW-1185">Reference proteome</keyword>
<organism evidence="2 3">
    <name type="scientific">Trypanosoma theileri</name>
    <dbReference type="NCBI Taxonomy" id="67003"/>
    <lineage>
        <taxon>Eukaryota</taxon>
        <taxon>Discoba</taxon>
        <taxon>Euglenozoa</taxon>
        <taxon>Kinetoplastea</taxon>
        <taxon>Metakinetoplastina</taxon>
        <taxon>Trypanosomatida</taxon>
        <taxon>Trypanosomatidae</taxon>
        <taxon>Trypanosoma</taxon>
    </lineage>
</organism>